<dbReference type="Proteomes" id="UP000035170">
    <property type="component" value="Unassembled WGS sequence"/>
</dbReference>
<evidence type="ECO:0000313" key="3">
    <source>
        <dbReference type="Proteomes" id="UP000035170"/>
    </source>
</evidence>
<organism evidence="2 3">
    <name type="scientific">Variovorax paradoxus</name>
    <dbReference type="NCBI Taxonomy" id="34073"/>
    <lineage>
        <taxon>Bacteria</taxon>
        <taxon>Pseudomonadati</taxon>
        <taxon>Pseudomonadota</taxon>
        <taxon>Betaproteobacteria</taxon>
        <taxon>Burkholderiales</taxon>
        <taxon>Comamonadaceae</taxon>
        <taxon>Variovorax</taxon>
    </lineage>
</organism>
<dbReference type="AlphaFoldDB" id="A0A0H2M5E5"/>
<name>A0A0H2M5E5_VARPD</name>
<sequence length="125" mass="13797">MLGNINAVANLAVKDLAVARRFYEDTLGLAQVDAEGDEVIVYRSGNSRINVYRSAFAGTNQATAVTWPVDGDIERLVAALKAKGVRFEHYDMPDTRLEGDIHVMGDMKVAWFKDPDGNILNLINE</sequence>
<dbReference type="PROSITE" id="PS51819">
    <property type="entry name" value="VOC"/>
    <property type="match status" value="1"/>
</dbReference>
<evidence type="ECO:0000313" key="2">
    <source>
        <dbReference type="EMBL" id="KLN52295.1"/>
    </source>
</evidence>
<feature type="domain" description="VOC" evidence="1">
    <location>
        <begin position="4"/>
        <end position="125"/>
    </location>
</feature>
<dbReference type="SUPFAM" id="SSF54593">
    <property type="entry name" value="Glyoxalase/Bleomycin resistance protein/Dihydroxybiphenyl dioxygenase"/>
    <property type="match status" value="1"/>
</dbReference>
<accession>A0A0H2M5E5</accession>
<reference evidence="2 3" key="1">
    <citation type="submission" date="2015-03" db="EMBL/GenBank/DDBJ databases">
        <title>Genome sequence of Variovorax paradoxus TBEA6.</title>
        <authorList>
            <person name="Poehlein A."/>
            <person name="Schuldes J."/>
            <person name="Wuebbeler J.H."/>
            <person name="Hiessl S."/>
            <person name="Steinbuechel A."/>
            <person name="Daniel R."/>
        </authorList>
    </citation>
    <scope>NUCLEOTIDE SEQUENCE [LARGE SCALE GENOMIC DNA]</scope>
    <source>
        <strain evidence="2 3">TBEA6</strain>
    </source>
</reference>
<protein>
    <submittedName>
        <fullName evidence="2">Glyoxalase-like domain protein</fullName>
    </submittedName>
</protein>
<dbReference type="InterPro" id="IPR029068">
    <property type="entry name" value="Glyas_Bleomycin-R_OHBP_Dase"/>
</dbReference>
<dbReference type="Gene3D" id="3.10.180.10">
    <property type="entry name" value="2,3-Dihydroxybiphenyl 1,2-Dioxygenase, domain 1"/>
    <property type="match status" value="1"/>
</dbReference>
<dbReference type="PATRIC" id="fig|34073.19.peg.6762"/>
<keyword evidence="3" id="KW-1185">Reference proteome</keyword>
<comment type="caution">
    <text evidence="2">The sequence shown here is derived from an EMBL/GenBank/DDBJ whole genome shotgun (WGS) entry which is preliminary data.</text>
</comment>
<dbReference type="EMBL" id="JZWI01000057">
    <property type="protein sequence ID" value="KLN52295.1"/>
    <property type="molecule type" value="Genomic_DNA"/>
</dbReference>
<dbReference type="Pfam" id="PF00903">
    <property type="entry name" value="Glyoxalase"/>
    <property type="match status" value="1"/>
</dbReference>
<evidence type="ECO:0000259" key="1">
    <source>
        <dbReference type="PROSITE" id="PS51819"/>
    </source>
</evidence>
<dbReference type="RefSeq" id="WP_047787571.1">
    <property type="nucleotide sequence ID" value="NZ_JZWI01000057.1"/>
</dbReference>
<proteinExistence type="predicted"/>
<dbReference type="InterPro" id="IPR037523">
    <property type="entry name" value="VOC_core"/>
</dbReference>
<gene>
    <name evidence="2" type="ORF">VPARA_65630</name>
</gene>
<dbReference type="InterPro" id="IPR004360">
    <property type="entry name" value="Glyas_Fos-R_dOase_dom"/>
</dbReference>